<organism evidence="3 4">
    <name type="scientific">Lupinus luteus</name>
    <name type="common">European yellow lupine</name>
    <dbReference type="NCBI Taxonomy" id="3873"/>
    <lineage>
        <taxon>Eukaryota</taxon>
        <taxon>Viridiplantae</taxon>
        <taxon>Streptophyta</taxon>
        <taxon>Embryophyta</taxon>
        <taxon>Tracheophyta</taxon>
        <taxon>Spermatophyta</taxon>
        <taxon>Magnoliopsida</taxon>
        <taxon>eudicotyledons</taxon>
        <taxon>Gunneridae</taxon>
        <taxon>Pentapetalae</taxon>
        <taxon>rosids</taxon>
        <taxon>fabids</taxon>
        <taxon>Fabales</taxon>
        <taxon>Fabaceae</taxon>
        <taxon>Papilionoideae</taxon>
        <taxon>50 kb inversion clade</taxon>
        <taxon>genistoids sensu lato</taxon>
        <taxon>core genistoids</taxon>
        <taxon>Genisteae</taxon>
        <taxon>Lupinus</taxon>
    </lineage>
</organism>
<dbReference type="EMBL" id="CAXHTB010000007">
    <property type="protein sequence ID" value="CAL0309659.1"/>
    <property type="molecule type" value="Genomic_DNA"/>
</dbReference>
<evidence type="ECO:0000313" key="4">
    <source>
        <dbReference type="Proteomes" id="UP001497480"/>
    </source>
</evidence>
<feature type="region of interest" description="Disordered" evidence="1">
    <location>
        <begin position="472"/>
        <end position="626"/>
    </location>
</feature>
<evidence type="ECO:0000259" key="2">
    <source>
        <dbReference type="Pfam" id="PF10536"/>
    </source>
</evidence>
<dbReference type="Proteomes" id="UP001497480">
    <property type="component" value="Unassembled WGS sequence"/>
</dbReference>
<sequence length="626" mass="71670">MEHIGPGPIIPSLLTLQDEHVSNNIWIGGEVTFRARYNFWQRLPSERVLQVIRNTAFGNIVDIGASEINNHLITALIERWRPETHTFHLPVGECTVTLEDVAFQLGLPIDGKAVTGTTSTNWEALCLQLLGAIPSGRQIMGQRVQMTWLDSTFEVLPEDADDVVVQQHARAFILRMIGGFLMPDTSGSRVHLMYLPLLEDLSDTYEYSWGAAVLACLYRGLCRAALISKQVEVGGCLLLLQSWAYDRMPMFAPRLQENADLFPLVRRWSQHLITTNIPGHATKIIRSMLDRMRIDQFVWTPYSNMHFMGQTSDMARSRVPLICFALVEWHAADRVMRQFGLQQPIPADPINLEKQHKMDLRGKNDYNWPEKHNDWIQIWNNRNNYIVIGMPANQPLYHYSEYMQWYLPRTRKFISPDGAYSIGSYNFIKTIRDQCAPSNEFPSPLDTIQDIFLNCDNMMDAYCQLLPEAFSNTNNEAPPPQQFHMPAAPEIPQPQSQTQTDTHPQPYTQTQHTQQQPPLGFDPFGGMGNYSFSHLPSSSQVPLFGTTSSTPLSAFNSPPYYQPTMPSELDEDDEDDEEEEEEEQQLVRGGARHRQQQTQQQPHQQRFQPPRKRRPPGCGTSSHHRR</sequence>
<reference evidence="3 4" key="1">
    <citation type="submission" date="2024-03" db="EMBL/GenBank/DDBJ databases">
        <authorList>
            <person name="Martinez-Hernandez J."/>
        </authorList>
    </citation>
    <scope>NUCLEOTIDE SEQUENCE [LARGE SCALE GENOMIC DNA]</scope>
</reference>
<dbReference type="AlphaFoldDB" id="A0AAV1WKU2"/>
<dbReference type="InterPro" id="IPR044824">
    <property type="entry name" value="MAIN-like"/>
</dbReference>
<name>A0AAV1WKU2_LUPLU</name>
<proteinExistence type="predicted"/>
<protein>
    <recommendedName>
        <fullName evidence="2">Aminotransferase-like plant mobile domain-containing protein</fullName>
    </recommendedName>
</protein>
<feature type="compositionally biased region" description="Polar residues" evidence="1">
    <location>
        <begin position="530"/>
        <end position="556"/>
    </location>
</feature>
<dbReference type="PANTHER" id="PTHR46033">
    <property type="entry name" value="PROTEIN MAIN-LIKE 2"/>
    <property type="match status" value="1"/>
</dbReference>
<accession>A0AAV1WKU2</accession>
<dbReference type="InterPro" id="IPR019557">
    <property type="entry name" value="AminoTfrase-like_pln_mobile"/>
</dbReference>
<feature type="domain" description="Aminotransferase-like plant mobile" evidence="2">
    <location>
        <begin position="58"/>
        <end position="406"/>
    </location>
</feature>
<dbReference type="Pfam" id="PF10536">
    <property type="entry name" value="PMD"/>
    <property type="match status" value="1"/>
</dbReference>
<feature type="compositionally biased region" description="Low complexity" evidence="1">
    <location>
        <begin position="596"/>
        <end position="608"/>
    </location>
</feature>
<dbReference type="GO" id="GO:0010073">
    <property type="term" value="P:meristem maintenance"/>
    <property type="evidence" value="ECO:0007669"/>
    <property type="project" value="InterPro"/>
</dbReference>
<gene>
    <name evidence="3" type="ORF">LLUT_LOCUS10719</name>
</gene>
<dbReference type="PANTHER" id="PTHR46033:SF8">
    <property type="entry name" value="PROTEIN MAINTENANCE OF MERISTEMS-LIKE"/>
    <property type="match status" value="1"/>
</dbReference>
<comment type="caution">
    <text evidence="3">The sequence shown here is derived from an EMBL/GenBank/DDBJ whole genome shotgun (WGS) entry which is preliminary data.</text>
</comment>
<feature type="compositionally biased region" description="Acidic residues" evidence="1">
    <location>
        <begin position="568"/>
        <end position="584"/>
    </location>
</feature>
<evidence type="ECO:0000256" key="1">
    <source>
        <dbReference type="SAM" id="MobiDB-lite"/>
    </source>
</evidence>
<feature type="compositionally biased region" description="Low complexity" evidence="1">
    <location>
        <begin position="497"/>
        <end position="518"/>
    </location>
</feature>
<keyword evidence="4" id="KW-1185">Reference proteome</keyword>
<evidence type="ECO:0000313" key="3">
    <source>
        <dbReference type="EMBL" id="CAL0309659.1"/>
    </source>
</evidence>